<feature type="transmembrane region" description="Helical" evidence="1">
    <location>
        <begin position="67"/>
        <end position="87"/>
    </location>
</feature>
<feature type="transmembrane region" description="Helical" evidence="1">
    <location>
        <begin position="40"/>
        <end position="55"/>
    </location>
</feature>
<feature type="transmembrane region" description="Helical" evidence="1">
    <location>
        <begin position="124"/>
        <end position="147"/>
    </location>
</feature>
<feature type="transmembrane region" description="Helical" evidence="1">
    <location>
        <begin position="93"/>
        <end position="112"/>
    </location>
</feature>
<protein>
    <recommendedName>
        <fullName evidence="3">Glycosyltransferase RgtA/B/C/D-like domain-containing protein</fullName>
    </recommendedName>
</protein>
<feature type="transmembrane region" description="Helical" evidence="1">
    <location>
        <begin position="384"/>
        <end position="401"/>
    </location>
</feature>
<proteinExistence type="predicted"/>
<dbReference type="EMBL" id="CP165628">
    <property type="protein sequence ID" value="XDU70322.1"/>
    <property type="molecule type" value="Genomic_DNA"/>
</dbReference>
<gene>
    <name evidence="2" type="ORF">AB3G37_12020</name>
</gene>
<feature type="transmembrane region" description="Helical" evidence="1">
    <location>
        <begin position="361"/>
        <end position="377"/>
    </location>
</feature>
<keyword evidence="1" id="KW-0472">Membrane</keyword>
<organism evidence="2">
    <name type="scientific">Rouxiella sp. WC2420</name>
    <dbReference type="NCBI Taxonomy" id="3234145"/>
    <lineage>
        <taxon>Bacteria</taxon>
        <taxon>Pseudomonadati</taxon>
        <taxon>Pseudomonadota</taxon>
        <taxon>Gammaproteobacteria</taxon>
        <taxon>Enterobacterales</taxon>
        <taxon>Yersiniaceae</taxon>
        <taxon>Rouxiella</taxon>
    </lineage>
</organism>
<feature type="transmembrane region" description="Helical" evidence="1">
    <location>
        <begin position="173"/>
        <end position="202"/>
    </location>
</feature>
<keyword evidence="1" id="KW-1133">Transmembrane helix</keyword>
<feature type="transmembrane region" description="Helical" evidence="1">
    <location>
        <begin position="211"/>
        <end position="228"/>
    </location>
</feature>
<dbReference type="RefSeq" id="WP_369787883.1">
    <property type="nucleotide sequence ID" value="NZ_CP165628.1"/>
</dbReference>
<reference evidence="2" key="1">
    <citation type="submission" date="2024-07" db="EMBL/GenBank/DDBJ databases">
        <authorList>
            <person name="Biller S.J."/>
        </authorList>
    </citation>
    <scope>NUCLEOTIDE SEQUENCE</scope>
    <source>
        <strain evidence="2">WC2420</strain>
    </source>
</reference>
<sequence length="447" mass="51895">MQNRQVSRVFILILWVTIIFLSGSTFALNNADYARTTDTFMAHIPFMNPYIPLAWQMKVHFQPIGQLFEFSVYSIMLYLYASIISLLTSWFDLMLMASMLKFIYLLELFALSKIFFDYSRKSHYFIFTLFIIPLFSSSILSFIASFYQDSIVVFTLPILCYVLCKPVKYSAGVLFLLASAIACTKTQYFYLPLVILVGLWVFNEKVDKKKYIALFLSFVMALIVVSHSNKTVPLNKYNSNYFGAYLYQTLNHIELDSSVEAECVGIDPWNQKYDFNLGSVVNPKPKIGCYARHHSDASFSKSFAVFFKRPANLLTLPFDPSIQRQMKEEYFSLAYANKYFSSHDRFISKVTELKDDIYGPWRYSIAVLIVLLSFFLKSNPQAKLMFILGVFSSSQLYIAFFGEGYRDMSRHLFAMNFSFDLLIFICMMMLAQALFKRWQNRAVVSIK</sequence>
<feature type="transmembrane region" description="Helical" evidence="1">
    <location>
        <begin position="413"/>
        <end position="435"/>
    </location>
</feature>
<keyword evidence="1" id="KW-0812">Transmembrane</keyword>
<evidence type="ECO:0000313" key="2">
    <source>
        <dbReference type="EMBL" id="XDU70322.1"/>
    </source>
</evidence>
<evidence type="ECO:0000256" key="1">
    <source>
        <dbReference type="SAM" id="Phobius"/>
    </source>
</evidence>
<accession>A0AB39VJI0</accession>
<evidence type="ECO:0008006" key="3">
    <source>
        <dbReference type="Google" id="ProtNLM"/>
    </source>
</evidence>
<dbReference type="AlphaFoldDB" id="A0AB39VJI0"/>
<name>A0AB39VJI0_9GAMM</name>
<feature type="transmembrane region" description="Helical" evidence="1">
    <location>
        <begin position="9"/>
        <end position="28"/>
    </location>
</feature>